<comment type="similarity">
    <text evidence="1 3">Belongs to the DapA family.</text>
</comment>
<reference evidence="4 5" key="1">
    <citation type="submission" date="2021-07" db="EMBL/GenBank/DDBJ databases">
        <title>complete genome sequencing of Tessaracoccus sp.J1M15.</title>
        <authorList>
            <person name="Bae J.-W."/>
            <person name="Kim D.-y."/>
        </authorList>
    </citation>
    <scope>NUCLEOTIDE SEQUENCE [LARGE SCALE GENOMIC DNA]</scope>
    <source>
        <strain evidence="4 5">J1M15</strain>
    </source>
</reference>
<sequence>MSTTYHGLIPPICTPLTSDGAIDEASLHNIVEFQIDAGAQGIFVLGSSGEAIYLDDEDRLIVARAAAEAVAGRVPLLVGALAPSTNRVIQQLELLKGLGADAFVVTAPFYAAMSDTEILRHFQIAKGASSAPILAYDIPGNVGYKIRPATAVALLTDHTVAGLKDSSGDLDAFATVADQLGAGRDGALLSGADTTALRALAAGADGLIPGLSNIRPDLFIDLLSAHREGEVARAAALQRAIATLNQIFRIGADHGLGRHASEIGALKHVLVDRRVITTNRLPDPLEAYPAAAADQATALMNQVDTQLALDLAGLSAEGDTHV</sequence>
<evidence type="ECO:0000256" key="1">
    <source>
        <dbReference type="ARBA" id="ARBA00007592"/>
    </source>
</evidence>
<keyword evidence="5" id="KW-1185">Reference proteome</keyword>
<dbReference type="PROSITE" id="PS00666">
    <property type="entry name" value="DHDPS_2"/>
    <property type="match status" value="1"/>
</dbReference>
<dbReference type="CDD" id="cd00408">
    <property type="entry name" value="DHDPS-like"/>
    <property type="match status" value="1"/>
</dbReference>
<dbReference type="RefSeq" id="WP_219083648.1">
    <property type="nucleotide sequence ID" value="NZ_CP079216.1"/>
</dbReference>
<dbReference type="PANTHER" id="PTHR12128:SF66">
    <property type="entry name" value="4-HYDROXY-2-OXOGLUTARATE ALDOLASE, MITOCHONDRIAL"/>
    <property type="match status" value="1"/>
</dbReference>
<evidence type="ECO:0000313" key="5">
    <source>
        <dbReference type="Proteomes" id="UP000824504"/>
    </source>
</evidence>
<dbReference type="EMBL" id="CP079216">
    <property type="protein sequence ID" value="QXT63721.1"/>
    <property type="molecule type" value="Genomic_DNA"/>
</dbReference>
<dbReference type="PIRSF" id="PIRSF001365">
    <property type="entry name" value="DHDPS"/>
    <property type="match status" value="1"/>
</dbReference>
<organism evidence="4 5">
    <name type="scientific">Tessaracoccus palaemonis</name>
    <dbReference type="NCBI Taxonomy" id="2829499"/>
    <lineage>
        <taxon>Bacteria</taxon>
        <taxon>Bacillati</taxon>
        <taxon>Actinomycetota</taxon>
        <taxon>Actinomycetes</taxon>
        <taxon>Propionibacteriales</taxon>
        <taxon>Propionibacteriaceae</taxon>
        <taxon>Tessaracoccus</taxon>
    </lineage>
</organism>
<dbReference type="SMART" id="SM01130">
    <property type="entry name" value="DHDPS"/>
    <property type="match status" value="1"/>
</dbReference>
<dbReference type="Proteomes" id="UP000824504">
    <property type="component" value="Chromosome"/>
</dbReference>
<evidence type="ECO:0000256" key="2">
    <source>
        <dbReference type="ARBA" id="ARBA00023239"/>
    </source>
</evidence>
<dbReference type="InterPro" id="IPR002220">
    <property type="entry name" value="DapA-like"/>
</dbReference>
<keyword evidence="2 3" id="KW-0456">Lyase</keyword>
<protein>
    <submittedName>
        <fullName evidence="4">Dihydrodipicolinate synthase family protein</fullName>
    </submittedName>
</protein>
<gene>
    <name evidence="4" type="ORF">KDB89_04380</name>
</gene>
<evidence type="ECO:0000256" key="3">
    <source>
        <dbReference type="PIRNR" id="PIRNR001365"/>
    </source>
</evidence>
<dbReference type="Pfam" id="PF00701">
    <property type="entry name" value="DHDPS"/>
    <property type="match status" value="1"/>
</dbReference>
<accession>A0ABX8SK19</accession>
<dbReference type="PANTHER" id="PTHR12128">
    <property type="entry name" value="DIHYDRODIPICOLINATE SYNTHASE"/>
    <property type="match status" value="1"/>
</dbReference>
<dbReference type="InterPro" id="IPR020625">
    <property type="entry name" value="Schiff_base-form_aldolases_AS"/>
</dbReference>
<evidence type="ECO:0000313" key="4">
    <source>
        <dbReference type="EMBL" id="QXT63721.1"/>
    </source>
</evidence>
<name>A0ABX8SK19_9ACTN</name>
<proteinExistence type="inferred from homology"/>